<dbReference type="SUPFAM" id="SSF53474">
    <property type="entry name" value="alpha/beta-Hydrolases"/>
    <property type="match status" value="1"/>
</dbReference>
<evidence type="ECO:0000313" key="1">
    <source>
        <dbReference type="EMBL" id="MEC3937538.1"/>
    </source>
</evidence>
<gene>
    <name evidence="1" type="ORF">VOF76_15325</name>
</gene>
<organism evidence="1 2">
    <name type="scientific">Leclercia adecarboxylata</name>
    <dbReference type="NCBI Taxonomy" id="83655"/>
    <lineage>
        <taxon>Bacteria</taxon>
        <taxon>Pseudomonadati</taxon>
        <taxon>Pseudomonadota</taxon>
        <taxon>Gammaproteobacteria</taxon>
        <taxon>Enterobacterales</taxon>
        <taxon>Enterobacteriaceae</taxon>
        <taxon>Leclercia</taxon>
    </lineage>
</organism>
<dbReference type="InterPro" id="IPR029058">
    <property type="entry name" value="AB_hydrolase_fold"/>
</dbReference>
<comment type="caution">
    <text evidence="1">The sequence shown here is derived from an EMBL/GenBank/DDBJ whole genome shotgun (WGS) entry which is preliminary data.</text>
</comment>
<evidence type="ECO:0008006" key="3">
    <source>
        <dbReference type="Google" id="ProtNLM"/>
    </source>
</evidence>
<proteinExistence type="predicted"/>
<accession>A0ABU6I7I4</accession>
<keyword evidence="2" id="KW-1185">Reference proteome</keyword>
<sequence>MDTHTLVDAAGLRIDYVRSPANNGTLAFTFTERTNRITDRQGFAESVLLGLGFDVIAVKASVDVWYDHLTDAHLEEVEAGILASDRNYTERVAYGSSMGAYAAIRFARSLACDRVLALSPLYDIRLDWERRWHVDVKGIRQERMMAEEYISPNCIYCLAFDPKNQDVRHIELYKKIISPAMLRLIEAPYAGHPVGYFLNQIGELKSLVHAVLVDGDVDKFCGRRFENKGQSHLYLFWLADACLRRRKPRWALAFNLRAESMAPANAEYRRQQCMIYMALGRVQEALRVGRVAIEMAPSHTAFEKYFERVVAESGSAALPK</sequence>
<protein>
    <recommendedName>
        <fullName evidence="3">Alpha/beta hydrolase</fullName>
    </recommendedName>
</protein>
<evidence type="ECO:0000313" key="2">
    <source>
        <dbReference type="Proteomes" id="UP001357437"/>
    </source>
</evidence>
<name>A0ABU6I7I4_9ENTR</name>
<dbReference type="Gene3D" id="1.25.40.10">
    <property type="entry name" value="Tetratricopeptide repeat domain"/>
    <property type="match status" value="1"/>
</dbReference>
<dbReference type="Proteomes" id="UP001357437">
    <property type="component" value="Unassembled WGS sequence"/>
</dbReference>
<dbReference type="SUPFAM" id="SSF48452">
    <property type="entry name" value="TPR-like"/>
    <property type="match status" value="1"/>
</dbReference>
<dbReference type="InterPro" id="IPR011990">
    <property type="entry name" value="TPR-like_helical_dom_sf"/>
</dbReference>
<dbReference type="EMBL" id="JAYMCU010000026">
    <property type="protein sequence ID" value="MEC3937538.1"/>
    <property type="molecule type" value="Genomic_DNA"/>
</dbReference>
<reference evidence="1 2" key="1">
    <citation type="submission" date="2024-01" db="EMBL/GenBank/DDBJ databases">
        <title>Comparative Genomics of Leclercia adecarboxylata Strains Isolated from Several Sources.</title>
        <authorList>
            <person name="Yescas-Zazueta V."/>
            <person name="Balbuena-Alonso M.G."/>
            <person name="Valencia D."/>
            <person name="Mendez-Pfeiffer P.A."/>
            <person name="Ballesteros-Monrreal M.G."/>
            <person name="Rocha-Gracia R.D.C."/>
            <person name="Barrios-Villa E."/>
        </authorList>
    </citation>
    <scope>NUCLEOTIDE SEQUENCE [LARGE SCALE GENOMIC DNA]</scope>
    <source>
        <strain evidence="1 2">33MEM</strain>
    </source>
</reference>